<gene>
    <name evidence="2" type="ORF">PoB_003414000</name>
</gene>
<dbReference type="EMBL" id="BLXT01003903">
    <property type="protein sequence ID" value="GFO07635.1"/>
    <property type="molecule type" value="Genomic_DNA"/>
</dbReference>
<organism evidence="2 3">
    <name type="scientific">Plakobranchus ocellatus</name>
    <dbReference type="NCBI Taxonomy" id="259542"/>
    <lineage>
        <taxon>Eukaryota</taxon>
        <taxon>Metazoa</taxon>
        <taxon>Spiralia</taxon>
        <taxon>Lophotrochozoa</taxon>
        <taxon>Mollusca</taxon>
        <taxon>Gastropoda</taxon>
        <taxon>Heterobranchia</taxon>
        <taxon>Euthyneura</taxon>
        <taxon>Panpulmonata</taxon>
        <taxon>Sacoglossa</taxon>
        <taxon>Placobranchoidea</taxon>
        <taxon>Plakobranchidae</taxon>
        <taxon>Plakobranchus</taxon>
    </lineage>
</organism>
<proteinExistence type="predicted"/>
<dbReference type="PANTHER" id="PTHR41148:SF1">
    <property type="entry name" value="LP09875P"/>
    <property type="match status" value="1"/>
</dbReference>
<feature type="compositionally biased region" description="Basic and acidic residues" evidence="1">
    <location>
        <begin position="530"/>
        <end position="539"/>
    </location>
</feature>
<feature type="compositionally biased region" description="Polar residues" evidence="1">
    <location>
        <begin position="359"/>
        <end position="372"/>
    </location>
</feature>
<dbReference type="InterPro" id="IPR011993">
    <property type="entry name" value="PH-like_dom_sf"/>
</dbReference>
<dbReference type="Gene3D" id="2.30.29.30">
    <property type="entry name" value="Pleckstrin-homology domain (PH domain)/Phosphotyrosine-binding domain (PTB)"/>
    <property type="match status" value="1"/>
</dbReference>
<feature type="region of interest" description="Disordered" evidence="1">
    <location>
        <begin position="1"/>
        <end position="25"/>
    </location>
</feature>
<evidence type="ECO:0000256" key="1">
    <source>
        <dbReference type="SAM" id="MobiDB-lite"/>
    </source>
</evidence>
<feature type="compositionally biased region" description="Low complexity" evidence="1">
    <location>
        <begin position="514"/>
        <end position="529"/>
    </location>
</feature>
<feature type="compositionally biased region" description="Polar residues" evidence="1">
    <location>
        <begin position="483"/>
        <end position="510"/>
    </location>
</feature>
<feature type="region of interest" description="Disordered" evidence="1">
    <location>
        <begin position="434"/>
        <end position="539"/>
    </location>
</feature>
<evidence type="ECO:0008006" key="4">
    <source>
        <dbReference type="Google" id="ProtNLM"/>
    </source>
</evidence>
<feature type="region of interest" description="Disordered" evidence="1">
    <location>
        <begin position="184"/>
        <end position="222"/>
    </location>
</feature>
<dbReference type="SUPFAM" id="SSF50729">
    <property type="entry name" value="PH domain-like"/>
    <property type="match status" value="1"/>
</dbReference>
<feature type="compositionally biased region" description="Basic and acidic residues" evidence="1">
    <location>
        <begin position="8"/>
        <end position="25"/>
    </location>
</feature>
<keyword evidence="3" id="KW-1185">Reference proteome</keyword>
<evidence type="ECO:0000313" key="2">
    <source>
        <dbReference type="EMBL" id="GFO07635.1"/>
    </source>
</evidence>
<feature type="region of interest" description="Disordered" evidence="1">
    <location>
        <begin position="318"/>
        <end position="409"/>
    </location>
</feature>
<dbReference type="PANTHER" id="PTHR41148">
    <property type="entry name" value="LP09875P"/>
    <property type="match status" value="1"/>
</dbReference>
<feature type="compositionally biased region" description="Pro residues" evidence="1">
    <location>
        <begin position="390"/>
        <end position="405"/>
    </location>
</feature>
<dbReference type="AlphaFoldDB" id="A0AAV4AL93"/>
<comment type="caution">
    <text evidence="2">The sequence shown here is derived from an EMBL/GenBank/DDBJ whole genome shotgun (WGS) entry which is preliminary data.</text>
</comment>
<feature type="region of interest" description="Disordered" evidence="1">
    <location>
        <begin position="559"/>
        <end position="601"/>
    </location>
</feature>
<reference evidence="2 3" key="1">
    <citation type="journal article" date="2021" name="Elife">
        <title>Chloroplast acquisition without the gene transfer in kleptoplastic sea slugs, Plakobranchus ocellatus.</title>
        <authorList>
            <person name="Maeda T."/>
            <person name="Takahashi S."/>
            <person name="Yoshida T."/>
            <person name="Shimamura S."/>
            <person name="Takaki Y."/>
            <person name="Nagai Y."/>
            <person name="Toyoda A."/>
            <person name="Suzuki Y."/>
            <person name="Arimoto A."/>
            <person name="Ishii H."/>
            <person name="Satoh N."/>
            <person name="Nishiyama T."/>
            <person name="Hasebe M."/>
            <person name="Maruyama T."/>
            <person name="Minagawa J."/>
            <person name="Obokata J."/>
            <person name="Shigenobu S."/>
        </authorList>
    </citation>
    <scope>NUCLEOTIDE SEQUENCE [LARGE SCALE GENOMIC DNA]</scope>
</reference>
<dbReference type="Proteomes" id="UP000735302">
    <property type="component" value="Unassembled WGS sequence"/>
</dbReference>
<feature type="compositionally biased region" description="Pro residues" evidence="1">
    <location>
        <begin position="334"/>
        <end position="344"/>
    </location>
</feature>
<feature type="compositionally biased region" description="Polar residues" evidence="1">
    <location>
        <begin position="441"/>
        <end position="460"/>
    </location>
</feature>
<evidence type="ECO:0000313" key="3">
    <source>
        <dbReference type="Proteomes" id="UP000735302"/>
    </source>
</evidence>
<sequence>MPLLGSKPQKEKNPPQKEKNPPAEKSHFYVEFLGWRECRGIRGQKHTEPVIKELRRREKSMDRPPKLTIEVTTKELKISQDLDEKKSGGIKKIKFPSIPARDVTYVHQATRPADGRADDIVACIYFGFMPRTGRYVHVHVYRFDEAYTASAFAAKMAVFVKNNMDHTQEMEKELANKGHIDMPQVNSADMTSEPQTTDSAVGSASSGYSDEEESPTFTPRNIEPDFQSLTEVMQFDNVTDELQYRMKLKESPLLLPPIDYNTISRRHGNLVQVDLRRCNEEKIVGEWTAKERIASNESGVDLVSPGSDMQDASFRNRIPDTAALPPGVGRKQVNPPPPPPPPPAKFASKSKTAAHAGSDNATGTNNSNTENQSGHRRQLSTGVPAAAVSPPDPVYPPKLSSPPTSPRLYRKALGNAHNEKLLRQNFSHNDLTEQVVHRQHPPSNSSALRPSSNPNLSTEILAQALQRHSADSKDKPAPPPLYRQSSLNDSSGPTQPFHRQSSSGNDSTGPAQPFNRQNSNSSSGSFRNSQHSDPDRSQEEQKIMYYKGANSEDLYALPFKGPLARSPSAPEDVPPPDYNDDLEEEVNMRPQSKQQPRQPHLTRSMPADLIKSEMLLASNGSRPGSGEFRQVRRTDSPVMRRTDSPAFVGAGRTDSPVVFAPRVDSPSFVGGGHGYAMGGPRVDSPSFMSASQPYIGGDGIGYSPHPMRVGAGKR</sequence>
<protein>
    <recommendedName>
        <fullName evidence="4">PID domain-containing protein</fullName>
    </recommendedName>
</protein>
<name>A0AAV4AL93_9GAST</name>
<feature type="compositionally biased region" description="Polar residues" evidence="1">
    <location>
        <begin position="184"/>
        <end position="208"/>
    </location>
</feature>
<accession>A0AAV4AL93</accession>